<dbReference type="HOGENOM" id="CLU_023081_6_0_2"/>
<sequence>MPVSIPNLDSVTLHYFENCMGCAACAPSCPYYYVDKHYAPVEKAEFLREILRKKYTISGRLAGRLVGAKLPKSEEDFKKLMVFAYRCANCGRCYTTCPYGIDSGAMVNRLRQVLSSAGYAPTLLRQLSAMEKEGGYVAAARKIWEDFLNTAQAPVEKKSARVLLMVSLGDILISRQAVLDAVTVLKSVGEDFTLPGRPLGVFPPVGYTLGDLEAARAVVAEIVKYVESLSPQIVVILNGCYTYSYFRFEATNILRRKFGFKLLHISELLAEYLKSGRLKLKKLGIKVVLQDSCQLARRGGVVEEPRRVLEACADVLDVKHSGRDVECLGGGAGIGILSRQISDELVKALGATVASSDWERQFLEKLERDYEKATAKRIKILKDVDADVVVALCPFALEALKRGGVEAEHFVSFVAKALW</sequence>
<evidence type="ECO:0000256" key="2">
    <source>
        <dbReference type="ARBA" id="ARBA00022485"/>
    </source>
</evidence>
<evidence type="ECO:0000313" key="9">
    <source>
        <dbReference type="Proteomes" id="UP000009062"/>
    </source>
</evidence>
<dbReference type="AlphaFoldDB" id="H6Q8D6"/>
<dbReference type="PANTHER" id="PTHR43551:SF1">
    <property type="entry name" value="HETERODISULFIDE REDUCTASE"/>
    <property type="match status" value="1"/>
</dbReference>
<dbReference type="InterPro" id="IPR017900">
    <property type="entry name" value="4Fe4S_Fe_S_CS"/>
</dbReference>
<dbReference type="SUPFAM" id="SSF46548">
    <property type="entry name" value="alpha-helical ferredoxin"/>
    <property type="match status" value="1"/>
</dbReference>
<dbReference type="EMBL" id="CP003316">
    <property type="protein sequence ID" value="AFA38943.1"/>
    <property type="molecule type" value="Genomic_DNA"/>
</dbReference>
<evidence type="ECO:0000256" key="1">
    <source>
        <dbReference type="ARBA" id="ARBA00022448"/>
    </source>
</evidence>
<keyword evidence="4" id="KW-0249">Electron transport</keyword>
<dbReference type="PROSITE" id="PS00198">
    <property type="entry name" value="4FE4S_FER_1"/>
    <property type="match status" value="2"/>
</dbReference>
<keyword evidence="2" id="KW-0004">4Fe-4S</keyword>
<dbReference type="Pfam" id="PF13183">
    <property type="entry name" value="Fer4_8"/>
    <property type="match status" value="1"/>
</dbReference>
<evidence type="ECO:0000256" key="4">
    <source>
        <dbReference type="ARBA" id="ARBA00022982"/>
    </source>
</evidence>
<dbReference type="KEGG" id="pog:Pogu_0916"/>
<dbReference type="InterPro" id="IPR009051">
    <property type="entry name" value="Helical_ferredxn"/>
</dbReference>
<dbReference type="Gene3D" id="1.10.1060.10">
    <property type="entry name" value="Alpha-helical ferredoxin"/>
    <property type="match status" value="1"/>
</dbReference>
<dbReference type="STRING" id="698757.Pogu_0916"/>
<dbReference type="InterPro" id="IPR017896">
    <property type="entry name" value="4Fe4S_Fe-S-bd"/>
</dbReference>
<keyword evidence="1" id="KW-0813">Transport</keyword>
<dbReference type="PANTHER" id="PTHR43551">
    <property type="entry name" value="FUMARATE REDUCTASE IRON-SULFUR SUBUNIT"/>
    <property type="match status" value="1"/>
</dbReference>
<evidence type="ECO:0000256" key="5">
    <source>
        <dbReference type="ARBA" id="ARBA00023004"/>
    </source>
</evidence>
<accession>H6Q8D6</accession>
<feature type="domain" description="4Fe-4S ferredoxin-type" evidence="7">
    <location>
        <begin position="78"/>
        <end position="109"/>
    </location>
</feature>
<proteinExistence type="predicted"/>
<keyword evidence="6" id="KW-0411">Iron-sulfur</keyword>
<dbReference type="eggNOG" id="arCOG00333">
    <property type="taxonomic scope" value="Archaea"/>
</dbReference>
<dbReference type="GO" id="GO:0046872">
    <property type="term" value="F:metal ion binding"/>
    <property type="evidence" value="ECO:0007669"/>
    <property type="project" value="UniProtKB-KW"/>
</dbReference>
<evidence type="ECO:0000259" key="7">
    <source>
        <dbReference type="PROSITE" id="PS51379"/>
    </source>
</evidence>
<name>H6Q8D6_PYROT</name>
<protein>
    <submittedName>
        <fullName evidence="8">Fe-S oxidoreductase</fullName>
    </submittedName>
</protein>
<evidence type="ECO:0000313" key="8">
    <source>
        <dbReference type="EMBL" id="AFA38943.1"/>
    </source>
</evidence>
<dbReference type="GO" id="GO:0016491">
    <property type="term" value="F:oxidoreductase activity"/>
    <property type="evidence" value="ECO:0007669"/>
    <property type="project" value="UniProtKB-ARBA"/>
</dbReference>
<keyword evidence="9" id="KW-1185">Reference proteome</keyword>
<organism evidence="8 9">
    <name type="scientific">Pyrobaculum oguniense (strain DSM 13380 / JCM 10595 / TE7)</name>
    <dbReference type="NCBI Taxonomy" id="698757"/>
    <lineage>
        <taxon>Archaea</taxon>
        <taxon>Thermoproteota</taxon>
        <taxon>Thermoprotei</taxon>
        <taxon>Thermoproteales</taxon>
        <taxon>Thermoproteaceae</taxon>
        <taxon>Pyrobaculum</taxon>
    </lineage>
</organism>
<dbReference type="GO" id="GO:0051539">
    <property type="term" value="F:4 iron, 4 sulfur cluster binding"/>
    <property type="evidence" value="ECO:0007669"/>
    <property type="project" value="UniProtKB-KW"/>
</dbReference>
<reference evidence="8 9" key="1">
    <citation type="journal article" date="2012" name="Stand. Genomic Sci.">
        <title>Complete genome sequence of Pyrobaculum oguniense.</title>
        <authorList>
            <person name="Bernick D.L."/>
            <person name="Karplus K."/>
            <person name="Lui L.M."/>
            <person name="Coker J.K."/>
            <person name="Murphy J.N."/>
            <person name="Chan P.P."/>
            <person name="Cozen A.E."/>
            <person name="Lowe T.M."/>
        </authorList>
    </citation>
    <scope>NUCLEOTIDE SEQUENCE [LARGE SCALE GENOMIC DNA]</scope>
    <source>
        <strain evidence="8 9">TE7</strain>
    </source>
</reference>
<dbReference type="Proteomes" id="UP000009062">
    <property type="component" value="Chromosome"/>
</dbReference>
<gene>
    <name evidence="8" type="ordered locus">Pogu_0916</name>
</gene>
<keyword evidence="5" id="KW-0408">Iron</keyword>
<evidence type="ECO:0000256" key="6">
    <source>
        <dbReference type="ARBA" id="ARBA00023014"/>
    </source>
</evidence>
<keyword evidence="3" id="KW-0479">Metal-binding</keyword>
<feature type="domain" description="4Fe-4S ferredoxin-type" evidence="7">
    <location>
        <begin position="9"/>
        <end position="39"/>
    </location>
</feature>
<dbReference type="PROSITE" id="PS51379">
    <property type="entry name" value="4FE4S_FER_2"/>
    <property type="match status" value="2"/>
</dbReference>
<evidence type="ECO:0000256" key="3">
    <source>
        <dbReference type="ARBA" id="ARBA00022723"/>
    </source>
</evidence>